<dbReference type="InterPro" id="IPR004175">
    <property type="entry name" value="RNA_CPDase"/>
</dbReference>
<comment type="catalytic activity">
    <reaction evidence="2">
        <text>a 3'-end 2',3'-cyclophospho-ribonucleotide-RNA + H2O = a 3'-end 2'-phospho-ribonucleotide-RNA + H(+)</text>
        <dbReference type="Rhea" id="RHEA:11828"/>
        <dbReference type="Rhea" id="RHEA-COMP:10464"/>
        <dbReference type="Rhea" id="RHEA-COMP:17353"/>
        <dbReference type="ChEBI" id="CHEBI:15377"/>
        <dbReference type="ChEBI" id="CHEBI:15378"/>
        <dbReference type="ChEBI" id="CHEBI:83064"/>
        <dbReference type="ChEBI" id="CHEBI:173113"/>
        <dbReference type="EC" id="3.1.4.58"/>
    </reaction>
</comment>
<feature type="short sequence motif" description="HXTX 1" evidence="2">
    <location>
        <begin position="41"/>
        <end position="44"/>
    </location>
</feature>
<dbReference type="PANTHER" id="PTHR35561:SF1">
    <property type="entry name" value="RNA 2',3'-CYCLIC PHOSPHODIESTERASE"/>
    <property type="match status" value="1"/>
</dbReference>
<sequence length="188" mass="20017">MVRLFVALSPPPKALAEVAEAVEPHRGGWPDLRWVAPELWHVTMAFLGEVGEETLPRLATRLARAAGRYPPMTLSFGAGGAFSSPSRAQVVWLGLRGGGAELSRLAASLAAGARRAGAAQTSDKPFRPHLTLARARPRGGVDARPLVEALAAFDGTPWRAEEVHLVRSHLGASVRYEVLAAWPLTGHG</sequence>
<reference evidence="3" key="1">
    <citation type="journal article" date="2014" name="Int. J. Syst. Evol. Microbiol.">
        <title>Complete genome sequence of Corynebacterium casei LMG S-19264T (=DSM 44701T), isolated from a smear-ripened cheese.</title>
        <authorList>
            <consortium name="US DOE Joint Genome Institute (JGI-PGF)"/>
            <person name="Walter F."/>
            <person name="Albersmeier A."/>
            <person name="Kalinowski J."/>
            <person name="Ruckert C."/>
        </authorList>
    </citation>
    <scope>NUCLEOTIDE SEQUENCE</scope>
    <source>
        <strain evidence="3">JCM 13064</strain>
    </source>
</reference>
<feature type="active site" description="Proton donor" evidence="2">
    <location>
        <position position="41"/>
    </location>
</feature>
<comment type="function">
    <text evidence="2">Hydrolyzes RNA 2',3'-cyclic phosphodiester to an RNA 2'-phosphomonoester.</text>
</comment>
<dbReference type="GO" id="GO:0008664">
    <property type="term" value="F:RNA 2',3'-cyclic 3'-phosphodiesterase activity"/>
    <property type="evidence" value="ECO:0007669"/>
    <property type="project" value="UniProtKB-EC"/>
</dbReference>
<comment type="similarity">
    <text evidence="2">Belongs to the 2H phosphoesterase superfamily. ThpR family.</text>
</comment>
<dbReference type="PANTHER" id="PTHR35561">
    <property type="entry name" value="RNA 2',3'-CYCLIC PHOSPHODIESTERASE"/>
    <property type="match status" value="1"/>
</dbReference>
<dbReference type="Pfam" id="PF13563">
    <property type="entry name" value="2_5_RNA_ligase2"/>
    <property type="match status" value="1"/>
</dbReference>
<dbReference type="Gene3D" id="3.90.1140.10">
    <property type="entry name" value="Cyclic phosphodiesterase"/>
    <property type="match status" value="1"/>
</dbReference>
<feature type="active site" description="Proton acceptor" evidence="2">
    <location>
        <position position="129"/>
    </location>
</feature>
<protein>
    <recommendedName>
        <fullName evidence="2">RNA 2',3'-cyclic phosphodiesterase</fullName>
        <shortName evidence="2">RNA 2',3'-CPDase</shortName>
        <ecNumber evidence="2">3.1.4.58</ecNumber>
    </recommendedName>
</protein>
<keyword evidence="1 2" id="KW-0378">Hydrolase</keyword>
<feature type="short sequence motif" description="HXTX 2" evidence="2">
    <location>
        <begin position="129"/>
        <end position="132"/>
    </location>
</feature>
<proteinExistence type="inferred from homology"/>
<name>A0A917R9D6_9ACTN</name>
<keyword evidence="4" id="KW-1185">Reference proteome</keyword>
<dbReference type="AlphaFoldDB" id="A0A917R9D6"/>
<evidence type="ECO:0000313" key="4">
    <source>
        <dbReference type="Proteomes" id="UP000645217"/>
    </source>
</evidence>
<dbReference type="HAMAP" id="MF_01940">
    <property type="entry name" value="RNA_CPDase"/>
    <property type="match status" value="1"/>
</dbReference>
<evidence type="ECO:0000256" key="1">
    <source>
        <dbReference type="ARBA" id="ARBA00022801"/>
    </source>
</evidence>
<accession>A0A917R9D6</accession>
<dbReference type="NCBIfam" id="TIGR02258">
    <property type="entry name" value="2_5_ligase"/>
    <property type="match status" value="1"/>
</dbReference>
<dbReference type="EMBL" id="BMNT01000024">
    <property type="protein sequence ID" value="GGK96711.1"/>
    <property type="molecule type" value="Genomic_DNA"/>
</dbReference>
<comment type="caution">
    <text evidence="3">The sequence shown here is derived from an EMBL/GenBank/DDBJ whole genome shotgun (WGS) entry which is preliminary data.</text>
</comment>
<dbReference type="EC" id="3.1.4.58" evidence="2"/>
<dbReference type="GO" id="GO:0004113">
    <property type="term" value="F:2',3'-cyclic-nucleotide 3'-phosphodiesterase activity"/>
    <property type="evidence" value="ECO:0007669"/>
    <property type="project" value="InterPro"/>
</dbReference>
<reference evidence="3" key="2">
    <citation type="submission" date="2020-09" db="EMBL/GenBank/DDBJ databases">
        <authorList>
            <person name="Sun Q."/>
            <person name="Ohkuma M."/>
        </authorList>
    </citation>
    <scope>NUCLEOTIDE SEQUENCE</scope>
    <source>
        <strain evidence="3">JCM 13064</strain>
    </source>
</reference>
<dbReference type="InterPro" id="IPR009097">
    <property type="entry name" value="Cyclic_Pdiesterase"/>
</dbReference>
<evidence type="ECO:0000256" key="2">
    <source>
        <dbReference type="HAMAP-Rule" id="MF_01940"/>
    </source>
</evidence>
<gene>
    <name evidence="3" type="ORF">GCM10007964_43690</name>
</gene>
<evidence type="ECO:0000313" key="3">
    <source>
        <dbReference type="EMBL" id="GGK96711.1"/>
    </source>
</evidence>
<organism evidence="3 4">
    <name type="scientific">Sphaerisporangium melleum</name>
    <dbReference type="NCBI Taxonomy" id="321316"/>
    <lineage>
        <taxon>Bacteria</taxon>
        <taxon>Bacillati</taxon>
        <taxon>Actinomycetota</taxon>
        <taxon>Actinomycetes</taxon>
        <taxon>Streptosporangiales</taxon>
        <taxon>Streptosporangiaceae</taxon>
        <taxon>Sphaerisporangium</taxon>
    </lineage>
</organism>
<dbReference type="Proteomes" id="UP000645217">
    <property type="component" value="Unassembled WGS sequence"/>
</dbReference>
<dbReference type="RefSeq" id="WP_229691335.1">
    <property type="nucleotide sequence ID" value="NZ_BMNT01000024.1"/>
</dbReference>
<dbReference type="SUPFAM" id="SSF55144">
    <property type="entry name" value="LigT-like"/>
    <property type="match status" value="1"/>
</dbReference>